<protein>
    <recommendedName>
        <fullName evidence="2">DUF6286 domain-containing protein</fullName>
    </recommendedName>
</protein>
<reference evidence="3 4" key="1">
    <citation type="submission" date="2012-05" db="EMBL/GenBank/DDBJ databases">
        <authorList>
            <person name="Weinstock G."/>
            <person name="Sodergren E."/>
            <person name="Lobos E.A."/>
            <person name="Fulton L."/>
            <person name="Fulton R."/>
            <person name="Courtney L."/>
            <person name="Fronick C."/>
            <person name="O'Laughlin M."/>
            <person name="Godfrey J."/>
            <person name="Wilson R.M."/>
            <person name="Miner T."/>
            <person name="Farmer C."/>
            <person name="Delehaunty K."/>
            <person name="Cordes M."/>
            <person name="Minx P."/>
            <person name="Tomlinson C."/>
            <person name="Chen J."/>
            <person name="Wollam A."/>
            <person name="Pepin K.H."/>
            <person name="Bhonagiri V."/>
            <person name="Zhang X."/>
            <person name="Suruliraj S."/>
            <person name="Warren W."/>
            <person name="Mitreva M."/>
            <person name="Mardis E.R."/>
            <person name="Wilson R.K."/>
        </authorList>
    </citation>
    <scope>NUCLEOTIDE SEQUENCE [LARGE SCALE GENOMIC DNA]</scope>
    <source>
        <strain evidence="3 4">F0235</strain>
    </source>
</reference>
<dbReference type="OrthoDB" id="4794472at2"/>
<keyword evidence="4" id="KW-1185">Reference proteome</keyword>
<name>L1MMH0_9CORY</name>
<organism evidence="3 4">
    <name type="scientific">Corynebacterium durum F0235</name>
    <dbReference type="NCBI Taxonomy" id="1035195"/>
    <lineage>
        <taxon>Bacteria</taxon>
        <taxon>Bacillati</taxon>
        <taxon>Actinomycetota</taxon>
        <taxon>Actinomycetes</taxon>
        <taxon>Mycobacteriales</taxon>
        <taxon>Corynebacteriaceae</taxon>
        <taxon>Corynebacterium</taxon>
    </lineage>
</organism>
<dbReference type="HOGENOM" id="CLU_1480960_0_0_11"/>
<keyword evidence="1" id="KW-0812">Transmembrane</keyword>
<dbReference type="RefSeq" id="WP_006061801.1">
    <property type="nucleotide sequence ID" value="NZ_KB290821.1"/>
</dbReference>
<evidence type="ECO:0000313" key="4">
    <source>
        <dbReference type="Proteomes" id="UP000010445"/>
    </source>
</evidence>
<evidence type="ECO:0000256" key="1">
    <source>
        <dbReference type="SAM" id="Phobius"/>
    </source>
</evidence>
<evidence type="ECO:0000259" key="2">
    <source>
        <dbReference type="Pfam" id="PF19803"/>
    </source>
</evidence>
<dbReference type="eggNOG" id="ENOG5033V33">
    <property type="taxonomic scope" value="Bacteria"/>
</dbReference>
<keyword evidence="1" id="KW-1133">Transmembrane helix</keyword>
<dbReference type="Proteomes" id="UP000010445">
    <property type="component" value="Unassembled WGS sequence"/>
</dbReference>
<comment type="caution">
    <text evidence="3">The sequence shown here is derived from an EMBL/GenBank/DDBJ whole genome shotgun (WGS) entry which is preliminary data.</text>
</comment>
<keyword evidence="1" id="KW-0472">Membrane</keyword>
<feature type="transmembrane region" description="Helical" evidence="1">
    <location>
        <begin position="65"/>
        <end position="86"/>
    </location>
</feature>
<dbReference type="EMBL" id="AMEM01000005">
    <property type="protein sequence ID" value="EKX92438.1"/>
    <property type="molecule type" value="Genomic_DNA"/>
</dbReference>
<dbReference type="InterPro" id="IPR046253">
    <property type="entry name" value="DUF6286"/>
</dbReference>
<sequence>MRTSAPKLIRRPSRSVATSLLALLLLTVGGLGIWLCGGRLFDGAWPAGTTAAVNGFGSSSLKSTLIIVLACIVAVCGLAMIIAAVWPGAYDRTDVLPDDVAGQTAIARKDLAALVRRNIEQVDGVHSATVRMRGSRVNVKVLSVLDNLEPVREAAHNNAVQTLEVLKPEGIRHCRVRVQKTS</sequence>
<accession>L1MMH0</accession>
<evidence type="ECO:0000313" key="3">
    <source>
        <dbReference type="EMBL" id="EKX92438.1"/>
    </source>
</evidence>
<feature type="domain" description="DUF6286" evidence="2">
    <location>
        <begin position="75"/>
        <end position="179"/>
    </location>
</feature>
<gene>
    <name evidence="3" type="ORF">HMPREF9997_00104</name>
</gene>
<dbReference type="STRING" id="1035195.HMPREF9997_00104"/>
<dbReference type="AlphaFoldDB" id="L1MMH0"/>
<dbReference type="PATRIC" id="fig|1035195.3.peg.96"/>
<dbReference type="Pfam" id="PF19803">
    <property type="entry name" value="DUF6286"/>
    <property type="match status" value="1"/>
</dbReference>
<proteinExistence type="predicted"/>